<gene>
    <name evidence="2" type="ORF">PoB_006670700</name>
</gene>
<feature type="region of interest" description="Disordered" evidence="1">
    <location>
        <begin position="12"/>
        <end position="34"/>
    </location>
</feature>
<comment type="caution">
    <text evidence="2">The sequence shown here is derived from an EMBL/GenBank/DDBJ whole genome shotgun (WGS) entry which is preliminary data.</text>
</comment>
<proteinExistence type="predicted"/>
<dbReference type="Proteomes" id="UP000735302">
    <property type="component" value="Unassembled WGS sequence"/>
</dbReference>
<evidence type="ECO:0000313" key="3">
    <source>
        <dbReference type="Proteomes" id="UP000735302"/>
    </source>
</evidence>
<keyword evidence="3" id="KW-1185">Reference proteome</keyword>
<feature type="compositionally biased region" description="Gly residues" evidence="1">
    <location>
        <begin position="12"/>
        <end position="29"/>
    </location>
</feature>
<evidence type="ECO:0000256" key="1">
    <source>
        <dbReference type="SAM" id="MobiDB-lite"/>
    </source>
</evidence>
<protein>
    <submittedName>
        <fullName evidence="2">Uncharacterized protein</fullName>
    </submittedName>
</protein>
<dbReference type="EMBL" id="BLXT01007596">
    <property type="protein sequence ID" value="GFO40202.1"/>
    <property type="molecule type" value="Genomic_DNA"/>
</dbReference>
<reference evidence="2 3" key="1">
    <citation type="journal article" date="2021" name="Elife">
        <title>Chloroplast acquisition without the gene transfer in kleptoplastic sea slugs, Plakobranchus ocellatus.</title>
        <authorList>
            <person name="Maeda T."/>
            <person name="Takahashi S."/>
            <person name="Yoshida T."/>
            <person name="Shimamura S."/>
            <person name="Takaki Y."/>
            <person name="Nagai Y."/>
            <person name="Toyoda A."/>
            <person name="Suzuki Y."/>
            <person name="Arimoto A."/>
            <person name="Ishii H."/>
            <person name="Satoh N."/>
            <person name="Nishiyama T."/>
            <person name="Hasebe M."/>
            <person name="Maruyama T."/>
            <person name="Minagawa J."/>
            <person name="Obokata J."/>
            <person name="Shigenobu S."/>
        </authorList>
    </citation>
    <scope>NUCLEOTIDE SEQUENCE [LARGE SCALE GENOMIC DNA]</scope>
</reference>
<organism evidence="2 3">
    <name type="scientific">Plakobranchus ocellatus</name>
    <dbReference type="NCBI Taxonomy" id="259542"/>
    <lineage>
        <taxon>Eukaryota</taxon>
        <taxon>Metazoa</taxon>
        <taxon>Spiralia</taxon>
        <taxon>Lophotrochozoa</taxon>
        <taxon>Mollusca</taxon>
        <taxon>Gastropoda</taxon>
        <taxon>Heterobranchia</taxon>
        <taxon>Euthyneura</taxon>
        <taxon>Panpulmonata</taxon>
        <taxon>Sacoglossa</taxon>
        <taxon>Placobranchoidea</taxon>
        <taxon>Plakobranchidae</taxon>
        <taxon>Plakobranchus</taxon>
    </lineage>
</organism>
<evidence type="ECO:0000313" key="2">
    <source>
        <dbReference type="EMBL" id="GFO40202.1"/>
    </source>
</evidence>
<accession>A0AAV4D7H4</accession>
<sequence length="70" mass="7871">MWRREWERLKEGGAGWDGLKGGNPGGNGGWRREMGESTMHHVSTSFPGLNLIPPLIWNLRGKQRGKSLND</sequence>
<dbReference type="AlphaFoldDB" id="A0AAV4D7H4"/>
<name>A0AAV4D7H4_9GAST</name>